<evidence type="ECO:0000259" key="25">
    <source>
        <dbReference type="Pfam" id="PF03061"/>
    </source>
</evidence>
<keyword evidence="6" id="KW-0053">Apoptosis</keyword>
<dbReference type="GO" id="GO:0016787">
    <property type="term" value="F:hydrolase activity"/>
    <property type="evidence" value="ECO:0007669"/>
    <property type="project" value="UniProtKB-KW"/>
</dbReference>
<evidence type="ECO:0000256" key="24">
    <source>
        <dbReference type="SAM" id="MobiDB-lite"/>
    </source>
</evidence>
<comment type="catalytic activity">
    <reaction evidence="19">
        <text>octanoyl-CoA + H2O = octanoate + CoA + H(+)</text>
        <dbReference type="Rhea" id="RHEA:30143"/>
        <dbReference type="ChEBI" id="CHEBI:15377"/>
        <dbReference type="ChEBI" id="CHEBI:15378"/>
        <dbReference type="ChEBI" id="CHEBI:25646"/>
        <dbReference type="ChEBI" id="CHEBI:57287"/>
        <dbReference type="ChEBI" id="CHEBI:57386"/>
    </reaction>
    <physiologicalReaction direction="left-to-right" evidence="19">
        <dbReference type="Rhea" id="RHEA:30144"/>
    </physiologicalReaction>
</comment>
<dbReference type="GO" id="GO:0016020">
    <property type="term" value="C:membrane"/>
    <property type="evidence" value="ECO:0007669"/>
    <property type="project" value="UniProtKB-SubCell"/>
</dbReference>
<dbReference type="InterPro" id="IPR029069">
    <property type="entry name" value="HotDog_dom_sf"/>
</dbReference>
<dbReference type="EMBL" id="PUIO01000030">
    <property type="protein sequence ID" value="PQP22584.1"/>
    <property type="molecule type" value="Genomic_DNA"/>
</dbReference>
<evidence type="ECO:0000256" key="5">
    <source>
        <dbReference type="ARBA" id="ARBA00022490"/>
    </source>
</evidence>
<dbReference type="Proteomes" id="UP000239290">
    <property type="component" value="Unassembled WGS sequence"/>
</dbReference>
<feature type="domain" description="Thioesterase" evidence="25">
    <location>
        <begin position="185"/>
        <end position="239"/>
    </location>
</feature>
<evidence type="ECO:0000256" key="13">
    <source>
        <dbReference type="ARBA" id="ARBA00035852"/>
    </source>
</evidence>
<evidence type="ECO:0000256" key="22">
    <source>
        <dbReference type="ARBA" id="ARBA00048074"/>
    </source>
</evidence>
<evidence type="ECO:0000256" key="3">
    <source>
        <dbReference type="ARBA" id="ARBA00004632"/>
    </source>
</evidence>
<dbReference type="Pfam" id="PF03061">
    <property type="entry name" value="4HBT"/>
    <property type="match status" value="1"/>
</dbReference>
<accession>A0A2S8J6B4</accession>
<dbReference type="InterPro" id="IPR052365">
    <property type="entry name" value="THEM4/THEM5_acyl-CoA_thioest"/>
</dbReference>
<dbReference type="AlphaFoldDB" id="A0A2S8J6B4"/>
<dbReference type="Gene3D" id="3.10.129.10">
    <property type="entry name" value="Hotdog Thioesterase"/>
    <property type="match status" value="1"/>
</dbReference>
<comment type="catalytic activity">
    <reaction evidence="21">
        <text>decanoyl-CoA + H2O = decanoate + CoA + H(+)</text>
        <dbReference type="Rhea" id="RHEA:40059"/>
        <dbReference type="ChEBI" id="CHEBI:15377"/>
        <dbReference type="ChEBI" id="CHEBI:15378"/>
        <dbReference type="ChEBI" id="CHEBI:27689"/>
        <dbReference type="ChEBI" id="CHEBI:57287"/>
        <dbReference type="ChEBI" id="CHEBI:61430"/>
    </reaction>
    <physiologicalReaction direction="left-to-right" evidence="21">
        <dbReference type="Rhea" id="RHEA:40060"/>
    </physiologicalReaction>
</comment>
<evidence type="ECO:0000256" key="6">
    <source>
        <dbReference type="ARBA" id="ARBA00022703"/>
    </source>
</evidence>
<comment type="similarity">
    <text evidence="15">Belongs to the THEM4/THEM5 thioesterase family.</text>
</comment>
<dbReference type="CDD" id="cd03443">
    <property type="entry name" value="PaaI_thioesterase"/>
    <property type="match status" value="1"/>
</dbReference>
<evidence type="ECO:0000256" key="14">
    <source>
        <dbReference type="ARBA" id="ARBA00037002"/>
    </source>
</evidence>
<evidence type="ECO:0000256" key="1">
    <source>
        <dbReference type="ARBA" id="ARBA00004170"/>
    </source>
</evidence>
<dbReference type="EC" id="3.1.2.2" evidence="16"/>
<evidence type="ECO:0000256" key="19">
    <source>
        <dbReference type="ARBA" id="ARBA00047588"/>
    </source>
</evidence>
<reference evidence="27" key="1">
    <citation type="submission" date="2018-02" db="EMBL/GenBank/DDBJ databases">
        <title>Draft genome sequencing of Rhodococcus opacus KU647198.</title>
        <authorList>
            <person name="Zheng B.-X."/>
        </authorList>
    </citation>
    <scope>NUCLEOTIDE SEQUENCE [LARGE SCALE GENOMIC DNA]</scope>
    <source>
        <strain evidence="27">04-OD7</strain>
    </source>
</reference>
<sequence>MRDAELSGICLTRRGLNRVDSRSPRVNEGFVKSPSERVGRGAGDGEDLEGIGPVPTIAWGPLLGQATTVAEQDVPGDLVDRRRAVRDLGRALRALGTASVMSEVPTKILCQARLLVAEATSILGATSRQAGVPSSVDDPYNGVRMFSPMTGEGSPFVAPLSFETVDGVASATCTFGEAFEGPPHHVHGGISAMLMDHALGHVVADSGKPGLTRKLVVQYLRPVPSGMELLVRGRVVASGDGDVFAQAWIAAAAEPGTRLVTADGHFRLLRPEQAAKLMKQFA</sequence>
<evidence type="ECO:0000256" key="10">
    <source>
        <dbReference type="ARBA" id="ARBA00023098"/>
    </source>
</evidence>
<evidence type="ECO:0000256" key="4">
    <source>
        <dbReference type="ARBA" id="ARBA00022475"/>
    </source>
</evidence>
<name>A0A2S8J6B4_RHOOP</name>
<gene>
    <name evidence="26" type="ORF">C5613_23300</name>
</gene>
<evidence type="ECO:0000313" key="26">
    <source>
        <dbReference type="EMBL" id="PQP22584.1"/>
    </source>
</evidence>
<comment type="subcellular location">
    <subcellularLocation>
        <location evidence="3">Cell projection</location>
        <location evidence="3">Ruffle membrane</location>
    </subcellularLocation>
    <subcellularLocation>
        <location evidence="2">Cytoplasm</location>
    </subcellularLocation>
    <subcellularLocation>
        <location evidence="1">Membrane</location>
        <topology evidence="1">Peripheral membrane protein</topology>
    </subcellularLocation>
</comment>
<keyword evidence="5" id="KW-0963">Cytoplasm</keyword>
<feature type="region of interest" description="Disordered" evidence="24">
    <location>
        <begin position="24"/>
        <end position="47"/>
    </location>
</feature>
<evidence type="ECO:0000256" key="11">
    <source>
        <dbReference type="ARBA" id="ARBA00023136"/>
    </source>
</evidence>
<keyword evidence="10" id="KW-0443">Lipid metabolism</keyword>
<evidence type="ECO:0000256" key="16">
    <source>
        <dbReference type="ARBA" id="ARBA00038848"/>
    </source>
</evidence>
<organism evidence="26 27">
    <name type="scientific">Rhodococcus opacus</name>
    <name type="common">Nocardia opaca</name>
    <dbReference type="NCBI Taxonomy" id="37919"/>
    <lineage>
        <taxon>Bacteria</taxon>
        <taxon>Bacillati</taxon>
        <taxon>Actinomycetota</taxon>
        <taxon>Actinomycetes</taxon>
        <taxon>Mycobacteriales</taxon>
        <taxon>Nocardiaceae</taxon>
        <taxon>Rhodococcus</taxon>
    </lineage>
</organism>
<dbReference type="PANTHER" id="PTHR12418:SF19">
    <property type="entry name" value="ACYL-COENZYME A THIOESTERASE THEM4"/>
    <property type="match status" value="1"/>
</dbReference>
<comment type="caution">
    <text evidence="26">The sequence shown here is derived from an EMBL/GenBank/DDBJ whole genome shotgun (WGS) entry which is preliminary data.</text>
</comment>
<dbReference type="GO" id="GO:0006631">
    <property type="term" value="P:fatty acid metabolic process"/>
    <property type="evidence" value="ECO:0007669"/>
    <property type="project" value="UniProtKB-KW"/>
</dbReference>
<evidence type="ECO:0000256" key="23">
    <source>
        <dbReference type="ARBA" id="ARBA00048180"/>
    </source>
</evidence>
<evidence type="ECO:0000256" key="7">
    <source>
        <dbReference type="ARBA" id="ARBA00022801"/>
    </source>
</evidence>
<keyword evidence="9" id="KW-0809">Transit peptide</keyword>
<comment type="catalytic activity">
    <reaction evidence="23">
        <text>tetradecanoyl-CoA + H2O = tetradecanoate + CoA + H(+)</text>
        <dbReference type="Rhea" id="RHEA:40119"/>
        <dbReference type="ChEBI" id="CHEBI:15377"/>
        <dbReference type="ChEBI" id="CHEBI:15378"/>
        <dbReference type="ChEBI" id="CHEBI:30807"/>
        <dbReference type="ChEBI" id="CHEBI:57287"/>
        <dbReference type="ChEBI" id="CHEBI:57385"/>
    </reaction>
    <physiologicalReaction direction="left-to-right" evidence="23">
        <dbReference type="Rhea" id="RHEA:40120"/>
    </physiologicalReaction>
</comment>
<keyword evidence="11" id="KW-0472">Membrane</keyword>
<keyword evidence="12" id="KW-0966">Cell projection</keyword>
<evidence type="ECO:0000256" key="21">
    <source>
        <dbReference type="ARBA" id="ARBA00047969"/>
    </source>
</evidence>
<keyword evidence="7" id="KW-0378">Hydrolase</keyword>
<evidence type="ECO:0000313" key="27">
    <source>
        <dbReference type="Proteomes" id="UP000239290"/>
    </source>
</evidence>
<keyword evidence="4" id="KW-1003">Cell membrane</keyword>
<protein>
    <recommendedName>
        <fullName evidence="17">Acyl-coenzyme A thioesterase THEM4</fullName>
        <ecNumber evidence="16">3.1.2.2</ecNumber>
    </recommendedName>
    <alternativeName>
        <fullName evidence="18">Thioesterase superfamily member 4</fullName>
    </alternativeName>
</protein>
<proteinExistence type="inferred from homology"/>
<dbReference type="SUPFAM" id="SSF54637">
    <property type="entry name" value="Thioesterase/thiol ester dehydrase-isomerase"/>
    <property type="match status" value="1"/>
</dbReference>
<comment type="catalytic activity">
    <reaction evidence="13">
        <text>(5Z,8Z,11Z,14Z)-eicosatetraenoyl-CoA + H2O = (5Z,8Z,11Z,14Z)-eicosatetraenoate + CoA + H(+)</text>
        <dbReference type="Rhea" id="RHEA:40151"/>
        <dbReference type="ChEBI" id="CHEBI:15377"/>
        <dbReference type="ChEBI" id="CHEBI:15378"/>
        <dbReference type="ChEBI" id="CHEBI:32395"/>
        <dbReference type="ChEBI" id="CHEBI:57287"/>
        <dbReference type="ChEBI" id="CHEBI:57368"/>
    </reaction>
    <physiologicalReaction direction="left-to-right" evidence="13">
        <dbReference type="Rhea" id="RHEA:40152"/>
    </physiologicalReaction>
</comment>
<dbReference type="GO" id="GO:0005737">
    <property type="term" value="C:cytoplasm"/>
    <property type="evidence" value="ECO:0007669"/>
    <property type="project" value="UniProtKB-SubCell"/>
</dbReference>
<evidence type="ECO:0000256" key="2">
    <source>
        <dbReference type="ARBA" id="ARBA00004496"/>
    </source>
</evidence>
<comment type="catalytic activity">
    <reaction evidence="14">
        <text>(9Z)-octadecenoyl-CoA + H2O = (9Z)-octadecenoate + CoA + H(+)</text>
        <dbReference type="Rhea" id="RHEA:40139"/>
        <dbReference type="ChEBI" id="CHEBI:15377"/>
        <dbReference type="ChEBI" id="CHEBI:15378"/>
        <dbReference type="ChEBI" id="CHEBI:30823"/>
        <dbReference type="ChEBI" id="CHEBI:57287"/>
        <dbReference type="ChEBI" id="CHEBI:57387"/>
    </reaction>
    <physiologicalReaction direction="left-to-right" evidence="14">
        <dbReference type="Rhea" id="RHEA:40140"/>
    </physiologicalReaction>
</comment>
<evidence type="ECO:0000256" key="8">
    <source>
        <dbReference type="ARBA" id="ARBA00022832"/>
    </source>
</evidence>
<dbReference type="InterPro" id="IPR006683">
    <property type="entry name" value="Thioestr_dom"/>
</dbReference>
<evidence type="ECO:0000256" key="15">
    <source>
        <dbReference type="ARBA" id="ARBA00038456"/>
    </source>
</evidence>
<dbReference type="PANTHER" id="PTHR12418">
    <property type="entry name" value="ACYL-COENZYME A THIOESTERASE THEM4"/>
    <property type="match status" value="1"/>
</dbReference>
<evidence type="ECO:0000256" key="9">
    <source>
        <dbReference type="ARBA" id="ARBA00022946"/>
    </source>
</evidence>
<comment type="catalytic activity">
    <reaction evidence="22">
        <text>dodecanoyl-CoA + H2O = dodecanoate + CoA + H(+)</text>
        <dbReference type="Rhea" id="RHEA:30135"/>
        <dbReference type="ChEBI" id="CHEBI:15377"/>
        <dbReference type="ChEBI" id="CHEBI:15378"/>
        <dbReference type="ChEBI" id="CHEBI:18262"/>
        <dbReference type="ChEBI" id="CHEBI:57287"/>
        <dbReference type="ChEBI" id="CHEBI:57375"/>
    </reaction>
    <physiologicalReaction direction="left-to-right" evidence="22">
        <dbReference type="Rhea" id="RHEA:30136"/>
    </physiologicalReaction>
</comment>
<evidence type="ECO:0000256" key="18">
    <source>
        <dbReference type="ARBA" id="ARBA00043210"/>
    </source>
</evidence>
<evidence type="ECO:0000256" key="12">
    <source>
        <dbReference type="ARBA" id="ARBA00023273"/>
    </source>
</evidence>
<evidence type="ECO:0000256" key="20">
    <source>
        <dbReference type="ARBA" id="ARBA00047734"/>
    </source>
</evidence>
<evidence type="ECO:0000256" key="17">
    <source>
        <dbReference type="ARBA" id="ARBA00040123"/>
    </source>
</evidence>
<keyword evidence="8" id="KW-0276">Fatty acid metabolism</keyword>
<comment type="catalytic activity">
    <reaction evidence="20">
        <text>hexadecanoyl-CoA + H2O = hexadecanoate + CoA + H(+)</text>
        <dbReference type="Rhea" id="RHEA:16645"/>
        <dbReference type="ChEBI" id="CHEBI:7896"/>
        <dbReference type="ChEBI" id="CHEBI:15377"/>
        <dbReference type="ChEBI" id="CHEBI:15378"/>
        <dbReference type="ChEBI" id="CHEBI:57287"/>
        <dbReference type="ChEBI" id="CHEBI:57379"/>
        <dbReference type="EC" id="3.1.2.2"/>
    </reaction>
    <physiologicalReaction direction="left-to-right" evidence="20">
        <dbReference type="Rhea" id="RHEA:16646"/>
    </physiologicalReaction>
</comment>